<organism evidence="1 2">
    <name type="scientific">Vararia minispora EC-137</name>
    <dbReference type="NCBI Taxonomy" id="1314806"/>
    <lineage>
        <taxon>Eukaryota</taxon>
        <taxon>Fungi</taxon>
        <taxon>Dikarya</taxon>
        <taxon>Basidiomycota</taxon>
        <taxon>Agaricomycotina</taxon>
        <taxon>Agaricomycetes</taxon>
        <taxon>Russulales</taxon>
        <taxon>Lachnocladiaceae</taxon>
        <taxon>Vararia</taxon>
    </lineage>
</organism>
<accession>A0ACB8QMN5</accession>
<evidence type="ECO:0000313" key="1">
    <source>
        <dbReference type="EMBL" id="KAI0032930.1"/>
    </source>
</evidence>
<proteinExistence type="predicted"/>
<keyword evidence="2" id="KW-1185">Reference proteome</keyword>
<name>A0ACB8QMN5_9AGAM</name>
<reference evidence="1" key="2">
    <citation type="journal article" date="2022" name="New Phytol.">
        <title>Evolutionary transition to the ectomycorrhizal habit in the genomes of a hyperdiverse lineage of mushroom-forming fungi.</title>
        <authorList>
            <person name="Looney B."/>
            <person name="Miyauchi S."/>
            <person name="Morin E."/>
            <person name="Drula E."/>
            <person name="Courty P.E."/>
            <person name="Kohler A."/>
            <person name="Kuo A."/>
            <person name="LaButti K."/>
            <person name="Pangilinan J."/>
            <person name="Lipzen A."/>
            <person name="Riley R."/>
            <person name="Andreopoulos W."/>
            <person name="He G."/>
            <person name="Johnson J."/>
            <person name="Nolan M."/>
            <person name="Tritt A."/>
            <person name="Barry K.W."/>
            <person name="Grigoriev I.V."/>
            <person name="Nagy L.G."/>
            <person name="Hibbett D."/>
            <person name="Henrissat B."/>
            <person name="Matheny P.B."/>
            <person name="Labbe J."/>
            <person name="Martin F.M."/>
        </authorList>
    </citation>
    <scope>NUCLEOTIDE SEQUENCE</scope>
    <source>
        <strain evidence="1">EC-137</strain>
    </source>
</reference>
<gene>
    <name evidence="1" type="ORF">K488DRAFT_48729</name>
</gene>
<dbReference type="EMBL" id="MU273532">
    <property type="protein sequence ID" value="KAI0032930.1"/>
    <property type="molecule type" value="Genomic_DNA"/>
</dbReference>
<sequence>MVKYTELLELIAVALHSNEGPDLAYLVRPTSPHGKDLFDSASLSEPTLLLQRQSLRHYEGMIDSPWDEITIQYVLVTSHIAKKRYLEAFKEHTTLVHLFYRFFEANNGWTLPVLFAILRDLRDLALDADVQIAGTGSESKMEDAARTIQKAFTLCMTDRTSPYQLSRKWGVYYVVGLIMKSYFRIRKISLSKSILRSLDANTDMPALGAYPKSHQVTYRYYIGMLSFLNEDYTKAEKELTLAFYSCHNDATNNRERILTYLIPLRILRGHLPSEELLVSFPALNELYSPFIEAIRSGNIRDYDDALNKWELRLIDLNLYLTLEKARELSIRGLFRRVWVASQKSNRVPVAMFHSASRISGQDVTLDEAECLVANMIYRGYIRGYISHEKRMVVLANTNAFPRLADRPAPYNLY</sequence>
<evidence type="ECO:0000313" key="2">
    <source>
        <dbReference type="Proteomes" id="UP000814128"/>
    </source>
</evidence>
<dbReference type="Proteomes" id="UP000814128">
    <property type="component" value="Unassembled WGS sequence"/>
</dbReference>
<protein>
    <submittedName>
        <fullName evidence="1">Uncharacterized protein</fullName>
    </submittedName>
</protein>
<comment type="caution">
    <text evidence="1">The sequence shown here is derived from an EMBL/GenBank/DDBJ whole genome shotgun (WGS) entry which is preliminary data.</text>
</comment>
<reference evidence="1" key="1">
    <citation type="submission" date="2021-02" db="EMBL/GenBank/DDBJ databases">
        <authorList>
            <consortium name="DOE Joint Genome Institute"/>
            <person name="Ahrendt S."/>
            <person name="Looney B.P."/>
            <person name="Miyauchi S."/>
            <person name="Morin E."/>
            <person name="Drula E."/>
            <person name="Courty P.E."/>
            <person name="Chicoki N."/>
            <person name="Fauchery L."/>
            <person name="Kohler A."/>
            <person name="Kuo A."/>
            <person name="Labutti K."/>
            <person name="Pangilinan J."/>
            <person name="Lipzen A."/>
            <person name="Riley R."/>
            <person name="Andreopoulos W."/>
            <person name="He G."/>
            <person name="Johnson J."/>
            <person name="Barry K.W."/>
            <person name="Grigoriev I.V."/>
            <person name="Nagy L."/>
            <person name="Hibbett D."/>
            <person name="Henrissat B."/>
            <person name="Matheny P.B."/>
            <person name="Labbe J."/>
            <person name="Martin F."/>
        </authorList>
    </citation>
    <scope>NUCLEOTIDE SEQUENCE</scope>
    <source>
        <strain evidence="1">EC-137</strain>
    </source>
</reference>